<evidence type="ECO:0000259" key="8">
    <source>
        <dbReference type="Pfam" id="PF14821"/>
    </source>
</evidence>
<organism evidence="9 10">
    <name type="scientific">Acanthaster planci</name>
    <name type="common">Crown-of-thorns starfish</name>
    <dbReference type="NCBI Taxonomy" id="133434"/>
    <lineage>
        <taxon>Eukaryota</taxon>
        <taxon>Metazoa</taxon>
        <taxon>Echinodermata</taxon>
        <taxon>Eleutherozoa</taxon>
        <taxon>Asterozoa</taxon>
        <taxon>Asteroidea</taxon>
        <taxon>Valvatacea</taxon>
        <taxon>Valvatida</taxon>
        <taxon>Acanthasteridae</taxon>
        <taxon>Acanthaster</taxon>
    </lineage>
</organism>
<feature type="modified residue" description="N6-(pyridoxal phosphate)lysine" evidence="6">
    <location>
        <position position="114"/>
    </location>
</feature>
<evidence type="ECO:0000313" key="9">
    <source>
        <dbReference type="Proteomes" id="UP000694845"/>
    </source>
</evidence>
<keyword evidence="5" id="KW-0456">Lyase</keyword>
<dbReference type="AlphaFoldDB" id="A0A8B7ZQ13"/>
<dbReference type="InterPro" id="IPR004450">
    <property type="entry name" value="Thr_synthase-like"/>
</dbReference>
<dbReference type="KEGG" id="aplc:110988068"/>
<dbReference type="GO" id="GO:0009071">
    <property type="term" value="P:serine family amino acid catabolic process"/>
    <property type="evidence" value="ECO:0007669"/>
    <property type="project" value="TreeGrafter"/>
</dbReference>
<dbReference type="SUPFAM" id="SSF53686">
    <property type="entry name" value="Tryptophan synthase beta subunit-like PLP-dependent enzymes"/>
    <property type="match status" value="1"/>
</dbReference>
<dbReference type="OMA" id="NFERYLY"/>
<dbReference type="FunFam" id="3.40.50.1100:FF:000047">
    <property type="entry name" value="Threonine synthase like 2"/>
    <property type="match status" value="1"/>
</dbReference>
<dbReference type="InterPro" id="IPR037158">
    <property type="entry name" value="Thr_synth_N_sf"/>
</dbReference>
<dbReference type="GeneID" id="110988068"/>
<evidence type="ECO:0000256" key="3">
    <source>
        <dbReference type="ARBA" id="ARBA00021942"/>
    </source>
</evidence>
<dbReference type="PANTHER" id="PTHR42690:SF1">
    <property type="entry name" value="THREONINE SYNTHASE-LIKE 2"/>
    <property type="match status" value="1"/>
</dbReference>
<sequence length="480" mass="53626">MMKFITTRCQDKEYTFEEALFSPGYVAGGLLLPKTIPQISQEVLKSWLGLSLPQVCKQILPLFISGEEISQEDLEALIDDAYSRLPLDQVAALSSFPNGLNVLELGNTKTLAFKDLSTFIMARLLEFYFKKREKHVTILVGTSGDTGPSSIEAIRGSGWMDIVVLFPKGYCTEIQEIQMTTVMDENVHVYSVEGCSDDVDEPIKAVCLDQDFKAIHNLCTMNSINMCRVLCQIVAYFYGYLKVCRSVGDEVEIVVPTGAAGNITGGCLAYRMGLPIKLVCTVNSNDLLHRMLSTGELSTAPSVIKTYSVAMDIQNPYNIERIFSLFSNRDTALVKKIMEEFETGGKTTLPASLLQKMQKVLSSASFDNQTVLKTMQRCWSDHHYLICPHTAVAVSYYFSKLDRMEANQTLHQPTLCFASAHPAKFPEALVAAGLEPKPTPYITNLQVMPKRCLEMKRGQNWEKILREKIKEISKRAGVDQ</sequence>
<dbReference type="PANTHER" id="PTHR42690">
    <property type="entry name" value="THREONINE SYNTHASE FAMILY MEMBER"/>
    <property type="match status" value="1"/>
</dbReference>
<keyword evidence="9" id="KW-1185">Reference proteome</keyword>
<evidence type="ECO:0000256" key="2">
    <source>
        <dbReference type="ARBA" id="ARBA00005517"/>
    </source>
</evidence>
<comment type="cofactor">
    <cofactor evidence="1 6">
        <name>pyridoxal 5'-phosphate</name>
        <dbReference type="ChEBI" id="CHEBI:597326"/>
    </cofactor>
</comment>
<dbReference type="InterPro" id="IPR001926">
    <property type="entry name" value="TrpB-like_PALP"/>
</dbReference>
<dbReference type="CTD" id="55258"/>
<reference evidence="10" key="1">
    <citation type="submission" date="2025-08" db="UniProtKB">
        <authorList>
            <consortium name="RefSeq"/>
        </authorList>
    </citation>
    <scope>IDENTIFICATION</scope>
</reference>
<evidence type="ECO:0000313" key="10">
    <source>
        <dbReference type="RefSeq" id="XP_022106990.1"/>
    </source>
</evidence>
<dbReference type="Gene3D" id="3.90.1380.10">
    <property type="entry name" value="Threonine synthase, N-terminal domain"/>
    <property type="match status" value="1"/>
</dbReference>
<dbReference type="RefSeq" id="XP_022106990.1">
    <property type="nucleotide sequence ID" value="XM_022251298.1"/>
</dbReference>
<dbReference type="OrthoDB" id="5203861at2759"/>
<dbReference type="GO" id="GO:0016829">
    <property type="term" value="F:lyase activity"/>
    <property type="evidence" value="ECO:0007669"/>
    <property type="project" value="UniProtKB-KW"/>
</dbReference>
<name>A0A8B7ZQ13_ACAPL</name>
<proteinExistence type="inferred from homology"/>
<keyword evidence="4 6" id="KW-0663">Pyridoxal phosphate</keyword>
<dbReference type="Gene3D" id="3.40.50.1100">
    <property type="match status" value="2"/>
</dbReference>
<dbReference type="NCBIfam" id="TIGR00260">
    <property type="entry name" value="thrC"/>
    <property type="match status" value="1"/>
</dbReference>
<dbReference type="Pfam" id="PF14821">
    <property type="entry name" value="Thr_synth_N"/>
    <property type="match status" value="1"/>
</dbReference>
<protein>
    <recommendedName>
        <fullName evidence="3">Threonine synthase-like 2</fullName>
    </recommendedName>
</protein>
<dbReference type="InterPro" id="IPR029144">
    <property type="entry name" value="Thr_synth_N"/>
</dbReference>
<feature type="domain" description="Tryptophan synthase beta chain-like PALP" evidence="7">
    <location>
        <begin position="103"/>
        <end position="404"/>
    </location>
</feature>
<dbReference type="GO" id="GO:0030170">
    <property type="term" value="F:pyridoxal phosphate binding"/>
    <property type="evidence" value="ECO:0007669"/>
    <property type="project" value="TreeGrafter"/>
</dbReference>
<evidence type="ECO:0000256" key="4">
    <source>
        <dbReference type="ARBA" id="ARBA00022898"/>
    </source>
</evidence>
<comment type="similarity">
    <text evidence="2">Belongs to the threonine synthase family.</text>
</comment>
<dbReference type="InterPro" id="IPR036052">
    <property type="entry name" value="TrpB-like_PALP_sf"/>
</dbReference>
<dbReference type="InterPro" id="IPR051166">
    <property type="entry name" value="Threonine_Synthase"/>
</dbReference>
<gene>
    <name evidence="10" type="primary">LOC110988068</name>
</gene>
<evidence type="ECO:0000259" key="7">
    <source>
        <dbReference type="Pfam" id="PF00291"/>
    </source>
</evidence>
<dbReference type="Pfam" id="PF00291">
    <property type="entry name" value="PALP"/>
    <property type="match status" value="1"/>
</dbReference>
<dbReference type="Proteomes" id="UP000694845">
    <property type="component" value="Unplaced"/>
</dbReference>
<accession>A0A8B7ZQ13</accession>
<feature type="domain" description="Threonine synthase N-terminal" evidence="8">
    <location>
        <begin position="3"/>
        <end position="82"/>
    </location>
</feature>
<evidence type="ECO:0000256" key="6">
    <source>
        <dbReference type="PIRSR" id="PIRSR604450-51"/>
    </source>
</evidence>
<evidence type="ECO:0000256" key="1">
    <source>
        <dbReference type="ARBA" id="ARBA00001933"/>
    </source>
</evidence>
<evidence type="ECO:0000256" key="5">
    <source>
        <dbReference type="ARBA" id="ARBA00023239"/>
    </source>
</evidence>
<dbReference type="GO" id="GO:0046360">
    <property type="term" value="P:2-oxobutyrate biosynthetic process"/>
    <property type="evidence" value="ECO:0007669"/>
    <property type="project" value="TreeGrafter"/>
</dbReference>